<dbReference type="RefSeq" id="WP_114582150.1">
    <property type="nucleotide sequence ID" value="NZ_QPMH01000008.1"/>
</dbReference>
<dbReference type="GO" id="GO:0061928">
    <property type="term" value="F:glutathione specific gamma-glutamylcyclotransferase activity"/>
    <property type="evidence" value="ECO:0007669"/>
    <property type="project" value="UniProtKB-EC"/>
</dbReference>
<dbReference type="EMBL" id="QPMH01000008">
    <property type="protein sequence ID" value="RDD61906.1"/>
    <property type="molecule type" value="Genomic_DNA"/>
</dbReference>
<name>A0A369TG78_9PROT</name>
<dbReference type="GO" id="GO:0006751">
    <property type="term" value="P:glutathione catabolic process"/>
    <property type="evidence" value="ECO:0007669"/>
    <property type="project" value="InterPro"/>
</dbReference>
<protein>
    <recommendedName>
        <fullName evidence="1">glutathione-specific gamma-glutamylcyclotransferase</fullName>
        <ecNumber evidence="1">4.3.2.7</ecNumber>
    </recommendedName>
</protein>
<dbReference type="InterPro" id="IPR036568">
    <property type="entry name" value="GGCT-like_sf"/>
</dbReference>
<keyword evidence="3" id="KW-0808">Transferase</keyword>
<keyword evidence="4" id="KW-1185">Reference proteome</keyword>
<dbReference type="PANTHER" id="PTHR12192:SF2">
    <property type="entry name" value="GLUTATHIONE-SPECIFIC GAMMA-GLUTAMYLCYCLOTRANSFERASE 2"/>
    <property type="match status" value="1"/>
</dbReference>
<dbReference type="PANTHER" id="PTHR12192">
    <property type="entry name" value="CATION TRANSPORT PROTEIN CHAC-RELATED"/>
    <property type="match status" value="1"/>
</dbReference>
<dbReference type="Proteomes" id="UP000253941">
    <property type="component" value="Unassembled WGS sequence"/>
</dbReference>
<proteinExistence type="predicted"/>
<evidence type="ECO:0000256" key="1">
    <source>
        <dbReference type="ARBA" id="ARBA00012344"/>
    </source>
</evidence>
<evidence type="ECO:0000313" key="4">
    <source>
        <dbReference type="Proteomes" id="UP000253941"/>
    </source>
</evidence>
<accession>A0A369TG78</accession>
<gene>
    <name evidence="3" type="ORF">DRB17_10475</name>
</gene>
<sequence>MSQTARYDHGKPRLDPPPGKDFWVFGYGSLIWRPGFPHVEVRTGMLRGYHRRFCVYSHRYRGTPECPGLVLGLARGGSCRGLVYRVPAAEGEAVMDYLYEREMILGVYDPRWLKVDTDEGRVAAAGFVVDTAHHQYAGRLSMPELSRLILQGRGKGGTCLEYLRNTVHHLEALDMHDRALHRLLAYVEAGKADAAE</sequence>
<evidence type="ECO:0000313" key="3">
    <source>
        <dbReference type="EMBL" id="RDD61906.1"/>
    </source>
</evidence>
<organism evidence="3 4">
    <name type="scientific">Ferruginivarius sediminum</name>
    <dbReference type="NCBI Taxonomy" id="2661937"/>
    <lineage>
        <taxon>Bacteria</taxon>
        <taxon>Pseudomonadati</taxon>
        <taxon>Pseudomonadota</taxon>
        <taxon>Alphaproteobacteria</taxon>
        <taxon>Rhodospirillales</taxon>
        <taxon>Rhodospirillaceae</taxon>
        <taxon>Ferruginivarius</taxon>
    </lineage>
</organism>
<dbReference type="Pfam" id="PF04752">
    <property type="entry name" value="ChaC"/>
    <property type="match status" value="1"/>
</dbReference>
<reference evidence="3 4" key="1">
    <citation type="submission" date="2018-07" db="EMBL/GenBank/DDBJ databases">
        <title>Venubactetium sediminum gen. nov., sp. nov., isolated from a marine solar saltern.</title>
        <authorList>
            <person name="Wang S."/>
        </authorList>
    </citation>
    <scope>NUCLEOTIDE SEQUENCE [LARGE SCALE GENOMIC DNA]</scope>
    <source>
        <strain evidence="3 4">WD2A32</strain>
    </source>
</reference>
<dbReference type="Gene3D" id="3.10.490.10">
    <property type="entry name" value="Gamma-glutamyl cyclotransferase-like"/>
    <property type="match status" value="1"/>
</dbReference>
<keyword evidence="2" id="KW-0456">Lyase</keyword>
<dbReference type="InterPro" id="IPR013024">
    <property type="entry name" value="GGCT-like"/>
</dbReference>
<comment type="caution">
    <text evidence="3">The sequence shown here is derived from an EMBL/GenBank/DDBJ whole genome shotgun (WGS) entry which is preliminary data.</text>
</comment>
<dbReference type="GO" id="GO:0005737">
    <property type="term" value="C:cytoplasm"/>
    <property type="evidence" value="ECO:0007669"/>
    <property type="project" value="TreeGrafter"/>
</dbReference>
<dbReference type="CDD" id="cd06661">
    <property type="entry name" value="GGCT_like"/>
    <property type="match status" value="1"/>
</dbReference>
<dbReference type="InterPro" id="IPR006840">
    <property type="entry name" value="ChaC"/>
</dbReference>
<evidence type="ECO:0000256" key="2">
    <source>
        <dbReference type="ARBA" id="ARBA00023239"/>
    </source>
</evidence>
<dbReference type="SUPFAM" id="SSF110857">
    <property type="entry name" value="Gamma-glutamyl cyclotransferase-like"/>
    <property type="match status" value="1"/>
</dbReference>
<dbReference type="AlphaFoldDB" id="A0A369TG78"/>
<dbReference type="EC" id="4.3.2.7" evidence="1"/>
<dbReference type="GO" id="GO:0016740">
    <property type="term" value="F:transferase activity"/>
    <property type="evidence" value="ECO:0007669"/>
    <property type="project" value="UniProtKB-KW"/>
</dbReference>